<dbReference type="GO" id="GO:0005634">
    <property type="term" value="C:nucleus"/>
    <property type="evidence" value="ECO:0007669"/>
    <property type="project" value="TreeGrafter"/>
</dbReference>
<evidence type="ECO:0000313" key="4">
    <source>
        <dbReference type="Proteomes" id="UP001208570"/>
    </source>
</evidence>
<dbReference type="PANTHER" id="PTHR23099">
    <property type="entry name" value="TRANSCRIPTIONAL REGULATOR"/>
    <property type="match status" value="1"/>
</dbReference>
<feature type="compositionally biased region" description="Low complexity" evidence="1">
    <location>
        <begin position="215"/>
        <end position="230"/>
    </location>
</feature>
<evidence type="ECO:0000259" key="2">
    <source>
        <dbReference type="SMART" id="SM00731"/>
    </source>
</evidence>
<feature type="region of interest" description="Disordered" evidence="1">
    <location>
        <begin position="669"/>
        <end position="694"/>
    </location>
</feature>
<feature type="region of interest" description="Disordered" evidence="1">
    <location>
        <begin position="381"/>
        <end position="441"/>
    </location>
</feature>
<dbReference type="SMART" id="SM00731">
    <property type="entry name" value="SprT"/>
    <property type="match status" value="1"/>
</dbReference>
<dbReference type="Pfam" id="PF10263">
    <property type="entry name" value="SprT-like"/>
    <property type="match status" value="1"/>
</dbReference>
<keyword evidence="4" id="KW-1185">Reference proteome</keyword>
<feature type="domain" description="SprT-like" evidence="2">
    <location>
        <begin position="958"/>
        <end position="1114"/>
    </location>
</feature>
<dbReference type="GO" id="GO:0006974">
    <property type="term" value="P:DNA damage response"/>
    <property type="evidence" value="ECO:0007669"/>
    <property type="project" value="UniProtKB-ARBA"/>
</dbReference>
<feature type="region of interest" description="Disordered" evidence="1">
    <location>
        <begin position="584"/>
        <end position="615"/>
    </location>
</feature>
<dbReference type="PANTHER" id="PTHR23099:SF0">
    <property type="entry name" value="GERM CELL NUCLEAR ACIDIC PROTEIN"/>
    <property type="match status" value="1"/>
</dbReference>
<reference evidence="3" key="1">
    <citation type="journal article" date="2023" name="Mol. Biol. Evol.">
        <title>Third-Generation Sequencing Reveals the Adaptive Role of the Epigenome in Three Deep-Sea Polychaetes.</title>
        <authorList>
            <person name="Perez M."/>
            <person name="Aroh O."/>
            <person name="Sun Y."/>
            <person name="Lan Y."/>
            <person name="Juniper S.K."/>
            <person name="Young C.R."/>
            <person name="Angers B."/>
            <person name="Qian P.Y."/>
        </authorList>
    </citation>
    <scope>NUCLEOTIDE SEQUENCE</scope>
    <source>
        <strain evidence="3">P08H-3</strain>
    </source>
</reference>
<feature type="compositionally biased region" description="Basic residues" evidence="1">
    <location>
        <begin position="27"/>
        <end position="36"/>
    </location>
</feature>
<feature type="region of interest" description="Disordered" evidence="1">
    <location>
        <begin position="782"/>
        <end position="809"/>
    </location>
</feature>
<feature type="compositionally biased region" description="Basic and acidic residues" evidence="1">
    <location>
        <begin position="199"/>
        <end position="214"/>
    </location>
</feature>
<protein>
    <recommendedName>
        <fullName evidence="2">SprT-like domain-containing protein</fullName>
    </recommendedName>
</protein>
<feature type="region of interest" description="Disordered" evidence="1">
    <location>
        <begin position="26"/>
        <end position="46"/>
    </location>
</feature>
<feature type="compositionally biased region" description="Low complexity" evidence="1">
    <location>
        <begin position="179"/>
        <end position="191"/>
    </location>
</feature>
<dbReference type="Pfam" id="PF17283">
    <property type="entry name" value="Zn_ribbon_SprT"/>
    <property type="match status" value="1"/>
</dbReference>
<proteinExistence type="predicted"/>
<dbReference type="EMBL" id="JAODUP010000048">
    <property type="protein sequence ID" value="KAK2165559.1"/>
    <property type="molecule type" value="Genomic_DNA"/>
</dbReference>
<accession>A0AAD9K612</accession>
<dbReference type="InterPro" id="IPR035240">
    <property type="entry name" value="SprT_Zn_ribbon"/>
</dbReference>
<evidence type="ECO:0000313" key="3">
    <source>
        <dbReference type="EMBL" id="KAK2165559.1"/>
    </source>
</evidence>
<dbReference type="AlphaFoldDB" id="A0AAD9K612"/>
<feature type="compositionally biased region" description="Polar residues" evidence="1">
    <location>
        <begin position="852"/>
        <end position="866"/>
    </location>
</feature>
<dbReference type="InterPro" id="IPR006640">
    <property type="entry name" value="SprT-like_domain"/>
</dbReference>
<evidence type="ECO:0000256" key="1">
    <source>
        <dbReference type="SAM" id="MobiDB-lite"/>
    </source>
</evidence>
<name>A0AAD9K612_9ANNE</name>
<gene>
    <name evidence="3" type="ORF">LSH36_48g00016</name>
</gene>
<feature type="region of interest" description="Disordered" evidence="1">
    <location>
        <begin position="843"/>
        <end position="896"/>
    </location>
</feature>
<organism evidence="3 4">
    <name type="scientific">Paralvinella palmiformis</name>
    <dbReference type="NCBI Taxonomy" id="53620"/>
    <lineage>
        <taxon>Eukaryota</taxon>
        <taxon>Metazoa</taxon>
        <taxon>Spiralia</taxon>
        <taxon>Lophotrochozoa</taxon>
        <taxon>Annelida</taxon>
        <taxon>Polychaeta</taxon>
        <taxon>Sedentaria</taxon>
        <taxon>Canalipalpata</taxon>
        <taxon>Terebellida</taxon>
        <taxon>Terebelliformia</taxon>
        <taxon>Alvinellidae</taxon>
        <taxon>Paralvinella</taxon>
    </lineage>
</organism>
<dbReference type="Proteomes" id="UP001208570">
    <property type="component" value="Unassembled WGS sequence"/>
</dbReference>
<sequence>MSESRVKIEELLKRAEALEEKIDTTLKKHQKKVNSRKKSENNSKLSLKKKRTVKYFESKTCEPAKAAHLVPKKIKLFNSIQFSSSDEDQMDEAAKVSSNSDVASSELIWPNLSVAYSAVHHSSSADFVPDSCPNQDGQSMCHTIPSSRNVSELVCDVDVSNVRDSFSSGDSERIPGGDANSSPSASAVVPAKNDGTSSNREKRFPVRPDQHRESNSNYNSKSSSSQLPNSNLEDSIFVLSNRLERTLSSKVKNMKTDQLSHNQSNDVLHATFSTSVSSSSSVINDCKLEMKMKKTGKGKTSGEKMKLIKAMCFSSDEEVVDSPDRKTSNECQLLNRSVPDKRNGMNVSGASSIGDTSSQLQIAPDEIISLADRLNRILLAPSTKRKMQKKNDRQNSQRTKMIMMPDLFNSSSDDSSEDGIDGKNAATDNNSELSSLQTIQESSTDAVRSGLESLEKKNLSLQVSLSSFSEQEYCYNAPTESYAGKEQGKVSSGCDVTEKSLQCSFGSESDSSLEGKQEITCSDMSLTSKSLQVSLSSDAPCSPCGERLVSSVNKSLDDGVNGECNSLVQPAMCDISLQISILSPEAPDDSPDLGKETNSGLCDGSRNGGRQVSRAGDDADFNECIDILYKTAIDGDTSNHLYKTVLEYAPLNPVCSLFVDPVQNAESAADLKKHSNHGSMNDTEDLNGLQDSTSTSRKNIHKRVYILSSSESEEDNCCPIKSGSEDELDVNQPDCAQSTSGKRLWIRGRPASNKVNTFDSIYPDQKYEDGDSSDDIIVSRSHCESADSSSEDEMESFFQKMKKPEKPKKAQELGDFIVADDELSSEDEEDILFYHQINQALSPATQKHKPKSTASCNRDQSTSSVDSPEMTDDETDDKENTPLVRPAKPPSLTCRPKPKRAVLSHLGIIATPMRQLEQRTPDITKRKSFLSSLSFDCNDCQRDLDAMKYIKNFKKHKEELSCKLFKIYNDSVFSSKLPADLPIIWNTRMYKTAGYCTYKKNKFGIRTTKVELSVKVCDSAERLRDTLLHELCHATVWLLHGKLDGHGLLWKHWACKANLIYPELPIISRCHSYKIKTKYTYKCTKCGYQIGRHSKSLDTASKVCGYCMSPFELICNSGNRQQTPNRFAQFVKSSYGSLKKQGQLSHQETMRKLAADFASKNKVDK</sequence>
<feature type="region of interest" description="Disordered" evidence="1">
    <location>
        <begin position="165"/>
        <end position="230"/>
    </location>
</feature>
<feature type="compositionally biased region" description="Polar residues" evidence="1">
    <location>
        <begin position="426"/>
        <end position="441"/>
    </location>
</feature>
<comment type="caution">
    <text evidence="3">The sequence shown here is derived from an EMBL/GenBank/DDBJ whole genome shotgun (WGS) entry which is preliminary data.</text>
</comment>